<name>A0A445CH06_ARAHY</name>
<dbReference type="Gene3D" id="2.40.50.140">
    <property type="entry name" value="Nucleic acid-binding proteins"/>
    <property type="match status" value="3"/>
</dbReference>
<evidence type="ECO:0000256" key="3">
    <source>
        <dbReference type="ARBA" id="ARBA00023125"/>
    </source>
</evidence>
<dbReference type="SUPFAM" id="SSF101936">
    <property type="entry name" value="DNA-binding pseudobarrel domain"/>
    <property type="match status" value="1"/>
</dbReference>
<dbReference type="GO" id="GO:0005634">
    <property type="term" value="C:nucleus"/>
    <property type="evidence" value="ECO:0007669"/>
    <property type="project" value="UniProtKB-SubCell"/>
</dbReference>
<evidence type="ECO:0000313" key="6">
    <source>
        <dbReference type="EMBL" id="RYR50219.1"/>
    </source>
</evidence>
<comment type="subcellular location">
    <subcellularLocation>
        <location evidence="1">Nucleus</location>
    </subcellularLocation>
</comment>
<evidence type="ECO:0000256" key="4">
    <source>
        <dbReference type="ARBA" id="ARBA00023163"/>
    </source>
</evidence>
<dbReference type="Proteomes" id="UP000289738">
    <property type="component" value="Chromosome A07"/>
</dbReference>
<keyword evidence="7" id="KW-1185">Reference proteome</keyword>
<dbReference type="PANTHER" id="PTHR47165">
    <property type="entry name" value="OS03G0429900 PROTEIN"/>
    <property type="match status" value="1"/>
</dbReference>
<dbReference type="STRING" id="3818.A0A445CH06"/>
<dbReference type="SUPFAM" id="SSF50249">
    <property type="entry name" value="Nucleic acid-binding proteins"/>
    <property type="match status" value="4"/>
</dbReference>
<evidence type="ECO:0000256" key="5">
    <source>
        <dbReference type="ARBA" id="ARBA00023242"/>
    </source>
</evidence>
<protein>
    <submittedName>
        <fullName evidence="6">Uncharacterized protein</fullName>
    </submittedName>
</protein>
<evidence type="ECO:0000256" key="2">
    <source>
        <dbReference type="ARBA" id="ARBA00023015"/>
    </source>
</evidence>
<gene>
    <name evidence="6" type="ORF">Ahy_A07g036823</name>
</gene>
<evidence type="ECO:0000313" key="7">
    <source>
        <dbReference type="Proteomes" id="UP000289738"/>
    </source>
</evidence>
<comment type="caution">
    <text evidence="6">The sequence shown here is derived from an EMBL/GenBank/DDBJ whole genome shotgun (WGS) entry which is preliminary data.</text>
</comment>
<organism evidence="6 7">
    <name type="scientific">Arachis hypogaea</name>
    <name type="common">Peanut</name>
    <dbReference type="NCBI Taxonomy" id="3818"/>
    <lineage>
        <taxon>Eukaryota</taxon>
        <taxon>Viridiplantae</taxon>
        <taxon>Streptophyta</taxon>
        <taxon>Embryophyta</taxon>
        <taxon>Tracheophyta</taxon>
        <taxon>Spermatophyta</taxon>
        <taxon>Magnoliopsida</taxon>
        <taxon>eudicotyledons</taxon>
        <taxon>Gunneridae</taxon>
        <taxon>Pentapetalae</taxon>
        <taxon>rosids</taxon>
        <taxon>fabids</taxon>
        <taxon>Fabales</taxon>
        <taxon>Fabaceae</taxon>
        <taxon>Papilionoideae</taxon>
        <taxon>50 kb inversion clade</taxon>
        <taxon>dalbergioids sensu lato</taxon>
        <taxon>Dalbergieae</taxon>
        <taxon>Pterocarpus clade</taxon>
        <taxon>Arachis</taxon>
    </lineage>
</organism>
<keyword evidence="5" id="KW-0539">Nucleus</keyword>
<evidence type="ECO:0000256" key="1">
    <source>
        <dbReference type="ARBA" id="ARBA00004123"/>
    </source>
</evidence>
<keyword evidence="2" id="KW-0805">Transcription regulation</keyword>
<keyword evidence="4" id="KW-0804">Transcription</keyword>
<accession>A0A445CH06</accession>
<dbReference type="InterPro" id="IPR015300">
    <property type="entry name" value="DNA-bd_pseudobarrel_sf"/>
</dbReference>
<dbReference type="PANTHER" id="PTHR47165:SF4">
    <property type="entry name" value="OS03G0429900 PROTEIN"/>
    <property type="match status" value="1"/>
</dbReference>
<reference evidence="6 7" key="1">
    <citation type="submission" date="2019-01" db="EMBL/GenBank/DDBJ databases">
        <title>Sequencing of cultivated peanut Arachis hypogaea provides insights into genome evolution and oil improvement.</title>
        <authorList>
            <person name="Chen X."/>
        </authorList>
    </citation>
    <scope>NUCLEOTIDE SEQUENCE [LARGE SCALE GENOMIC DNA]</scope>
    <source>
        <strain evidence="7">cv. Fuhuasheng</strain>
        <tissue evidence="6">Leaves</tissue>
    </source>
</reference>
<sequence length="772" mass="88032">MLSLLLEIYFTFATGFDAKPLDYRAFASMLGHYSNAYPRALHSLLPNREVIVVDKLISKYQADEYILTLPIRFVQRAFGIKADQVDVVDDVGVCYKVDVRSKPSRPRECYFGNGWKPFSQHHMLRTGSAIRLMVYSLKNWRLLNSYFLLKLIGDPNPIHQMDQTFDSVKDLSLISERNWCIKVRILRMWKVPSYEKSYSQPSMELVVIDKDVCFRLLLHHGKVFVVANFAMDSNTQKYRPTKHSMRIIFKRDTRVSGADDMDIPIESFDFVAIKEILSSVKDDLYLIDFVDLLSAKSELIPFENKNRKSHYMKIERDDLSEKLSCTLWENYASELVTLLDANKTIEFIIVLQFAKMKFYNGVMTITNTNYTTRLMVNADLEVVKKFCQKLTRLGSKHSTSVDVIGRVVRHSPSEDFLNFTPYAPIHQIKQTLEKSTYVTCGTVIDIDRDHAWWYKACRQCTQGLEVLTDQFYCAKCDVYSTVFALRLRNISLTFSFRLDAFLKFGVGSIKQPYYTSVFVVEYGLSICWRINMPPFFVLHSCSLVDDSDTATFVLFENCASKFLGLSATDIRTRLLARGYGRDHFPDELNALIGKTLLFKLTIRHDSLNKFQPCVITVSRICSDPEITDSLALDKNIKLVWVFEYTTEDFQLQLLIQMLLLFVFLNTLQSHHHLFQDALQKLTTIADVRSGDLVGSGSILGIPGSTTTPSPKFATVSGHGAAHVVTQTPVKRVCIRSGDDLSYRATSSASKSLLPAFESYLPGNATDPDAGDM</sequence>
<keyword evidence="3" id="KW-0238">DNA-binding</keyword>
<proteinExistence type="predicted"/>
<dbReference type="EMBL" id="SDMP01000007">
    <property type="protein sequence ID" value="RYR50219.1"/>
    <property type="molecule type" value="Genomic_DNA"/>
</dbReference>
<dbReference type="GO" id="GO:0003677">
    <property type="term" value="F:DNA binding"/>
    <property type="evidence" value="ECO:0007669"/>
    <property type="project" value="UniProtKB-KW"/>
</dbReference>
<dbReference type="InterPro" id="IPR012340">
    <property type="entry name" value="NA-bd_OB-fold"/>
</dbReference>
<dbReference type="AlphaFoldDB" id="A0A445CH06"/>
<dbReference type="CDD" id="cd04480">
    <property type="entry name" value="RPA1_DBD_A_like"/>
    <property type="match status" value="1"/>
</dbReference>